<dbReference type="PANTHER" id="PTHR33164:SF99">
    <property type="entry name" value="MARR FAMILY REGULATORY PROTEIN"/>
    <property type="match status" value="1"/>
</dbReference>
<evidence type="ECO:0000259" key="1">
    <source>
        <dbReference type="PROSITE" id="PS50995"/>
    </source>
</evidence>
<keyword evidence="3" id="KW-1185">Reference proteome</keyword>
<protein>
    <submittedName>
        <fullName evidence="2">MarR family winged helix-turn-helix transcriptional regulator</fullName>
    </submittedName>
</protein>
<dbReference type="RefSeq" id="WP_204911784.1">
    <property type="nucleotide sequence ID" value="NZ_BAAAYR010000001.1"/>
</dbReference>
<dbReference type="PANTHER" id="PTHR33164">
    <property type="entry name" value="TRANSCRIPTIONAL REGULATOR, MARR FAMILY"/>
    <property type="match status" value="1"/>
</dbReference>
<proteinExistence type="predicted"/>
<evidence type="ECO:0000313" key="2">
    <source>
        <dbReference type="EMBL" id="GAA3558386.1"/>
    </source>
</evidence>
<name>A0ABP6X082_9ACTN</name>
<dbReference type="SMART" id="SM00347">
    <property type="entry name" value="HTH_MARR"/>
    <property type="match status" value="1"/>
</dbReference>
<dbReference type="Proteomes" id="UP001500767">
    <property type="component" value="Unassembled WGS sequence"/>
</dbReference>
<accession>A0ABP6X082</accession>
<comment type="caution">
    <text evidence="2">The sequence shown here is derived from an EMBL/GenBank/DDBJ whole genome shotgun (WGS) entry which is preliminary data.</text>
</comment>
<feature type="domain" description="HTH marR-type" evidence="1">
    <location>
        <begin position="10"/>
        <end position="146"/>
    </location>
</feature>
<dbReference type="EMBL" id="BAAAYR010000001">
    <property type="protein sequence ID" value="GAA3558386.1"/>
    <property type="molecule type" value="Genomic_DNA"/>
</dbReference>
<dbReference type="PROSITE" id="PS50995">
    <property type="entry name" value="HTH_MARR_2"/>
    <property type="match status" value="1"/>
</dbReference>
<dbReference type="InterPro" id="IPR000835">
    <property type="entry name" value="HTH_MarR-typ"/>
</dbReference>
<reference evidence="3" key="1">
    <citation type="journal article" date="2019" name="Int. J. Syst. Evol. Microbiol.">
        <title>The Global Catalogue of Microorganisms (GCM) 10K type strain sequencing project: providing services to taxonomists for standard genome sequencing and annotation.</title>
        <authorList>
            <consortium name="The Broad Institute Genomics Platform"/>
            <consortium name="The Broad Institute Genome Sequencing Center for Infectious Disease"/>
            <person name="Wu L."/>
            <person name="Ma J."/>
        </authorList>
    </citation>
    <scope>NUCLEOTIDE SEQUENCE [LARGE SCALE GENOMIC DNA]</scope>
    <source>
        <strain evidence="3">JCM 16540</strain>
    </source>
</reference>
<dbReference type="SUPFAM" id="SSF46785">
    <property type="entry name" value="Winged helix' DNA-binding domain"/>
    <property type="match status" value="1"/>
</dbReference>
<organism evidence="2 3">
    <name type="scientific">Microlunatus spumicola</name>
    <dbReference type="NCBI Taxonomy" id="81499"/>
    <lineage>
        <taxon>Bacteria</taxon>
        <taxon>Bacillati</taxon>
        <taxon>Actinomycetota</taxon>
        <taxon>Actinomycetes</taxon>
        <taxon>Propionibacteriales</taxon>
        <taxon>Propionibacteriaceae</taxon>
        <taxon>Microlunatus</taxon>
    </lineage>
</organism>
<dbReference type="InterPro" id="IPR039422">
    <property type="entry name" value="MarR/SlyA-like"/>
</dbReference>
<evidence type="ECO:0000313" key="3">
    <source>
        <dbReference type="Proteomes" id="UP001500767"/>
    </source>
</evidence>
<sequence length="162" mass="17676">MDEQWLSEEEQQAWRRLAAVLELLPGALDAQLVRDAGLTHFDYLALAMLSEAPDRALRMSALAAGTNATLARLSNVVRRLEGRGLVRRVPSPDDGRATDVVLTAAGWDKVVGTAPGHVATVRRLVFDALDPAQVDQLRVIGEQLLARLDPDHRMLALQQPGT</sequence>
<dbReference type="InterPro" id="IPR036388">
    <property type="entry name" value="WH-like_DNA-bd_sf"/>
</dbReference>
<dbReference type="Gene3D" id="1.10.10.10">
    <property type="entry name" value="Winged helix-like DNA-binding domain superfamily/Winged helix DNA-binding domain"/>
    <property type="match status" value="1"/>
</dbReference>
<dbReference type="InterPro" id="IPR036390">
    <property type="entry name" value="WH_DNA-bd_sf"/>
</dbReference>
<dbReference type="Pfam" id="PF12802">
    <property type="entry name" value="MarR_2"/>
    <property type="match status" value="1"/>
</dbReference>
<gene>
    <name evidence="2" type="ORF">GCM10022197_12110</name>
</gene>